<evidence type="ECO:0000313" key="3">
    <source>
        <dbReference type="Proteomes" id="UP000193404"/>
    </source>
</evidence>
<proteinExistence type="predicted"/>
<dbReference type="EMBL" id="CP020477">
    <property type="protein sequence ID" value="ARM77050.1"/>
    <property type="molecule type" value="Genomic_DNA"/>
</dbReference>
<protein>
    <submittedName>
        <fullName evidence="2">DNA polymerase II</fullName>
    </submittedName>
</protein>
<dbReference type="AlphaFoldDB" id="A0A1W6K3H4"/>
<evidence type="ECO:0000259" key="1">
    <source>
        <dbReference type="Pfam" id="PF26485"/>
    </source>
</evidence>
<dbReference type="Proteomes" id="UP000193404">
    <property type="component" value="Chromosome"/>
</dbReference>
<organism evidence="2 3">
    <name type="scientific">Acidianus manzaensis</name>
    <dbReference type="NCBI Taxonomy" id="282676"/>
    <lineage>
        <taxon>Archaea</taxon>
        <taxon>Thermoproteota</taxon>
        <taxon>Thermoprotei</taxon>
        <taxon>Sulfolobales</taxon>
        <taxon>Sulfolobaceae</taxon>
        <taxon>Acidianus</taxon>
    </lineage>
</organism>
<dbReference type="KEGG" id="aman:B6F84_03860"/>
<dbReference type="OrthoDB" id="43971at2157"/>
<name>A0A1W6K3H4_9CREN</name>
<feature type="domain" description="DUF8156" evidence="1">
    <location>
        <begin position="1"/>
        <end position="85"/>
    </location>
</feature>
<gene>
    <name evidence="2" type="ORF">B6F84_03860</name>
</gene>
<evidence type="ECO:0000313" key="2">
    <source>
        <dbReference type="EMBL" id="ARM77050.1"/>
    </source>
</evidence>
<keyword evidence="3" id="KW-1185">Reference proteome</keyword>
<dbReference type="InterPro" id="IPR058469">
    <property type="entry name" value="DUF8156"/>
</dbReference>
<dbReference type="STRING" id="282676.B6F84_03860"/>
<accession>A0A1W6K3H4</accession>
<dbReference type="Pfam" id="PF26485">
    <property type="entry name" value="DUF8156"/>
    <property type="match status" value="1"/>
</dbReference>
<reference evidence="2 3" key="1">
    <citation type="submission" date="2017-03" db="EMBL/GenBank/DDBJ databases">
        <title>Sulfur activation and transportation mechanism of thermophilic Archaea Acidianus manzaensis YN-25.</title>
        <authorList>
            <person name="Ma Y."/>
            <person name="Yang Y."/>
            <person name="Xia J."/>
        </authorList>
    </citation>
    <scope>NUCLEOTIDE SEQUENCE [LARGE SCALE GENOMIC DNA]</scope>
    <source>
        <strain evidence="2 3">YN-25</strain>
    </source>
</reference>
<sequence length="88" mass="10404">MGRTQPSYTRAVDQELETLRKIALHFHSNDLEKLIEKSKEKVRYLQSASYDEFFDPYNLVILSMLITFEEELEKWKNTCLTLSQSKEG</sequence>